<dbReference type="Pfam" id="PF03097">
    <property type="entry name" value="BRO1"/>
    <property type="match status" value="4"/>
</dbReference>
<dbReference type="InterPro" id="IPR058017">
    <property type="entry name" value="At3g28540-like_C"/>
</dbReference>
<dbReference type="InterPro" id="IPR047138">
    <property type="entry name" value="RHPN1_2"/>
</dbReference>
<keyword evidence="1" id="KW-0812">Transmembrane</keyword>
<evidence type="ECO:0000313" key="4">
    <source>
        <dbReference type="EMBL" id="RYR00979.1"/>
    </source>
</evidence>
<feature type="domain" description="BRO1" evidence="3">
    <location>
        <begin position="33"/>
        <end position="660"/>
    </location>
</feature>
<feature type="transmembrane region" description="Helical" evidence="1">
    <location>
        <begin position="741"/>
        <end position="764"/>
    </location>
</feature>
<dbReference type="PANTHER" id="PTHR23031:SF15">
    <property type="entry name" value="LD12055P"/>
    <property type="match status" value="1"/>
</dbReference>
<evidence type="ECO:0000259" key="3">
    <source>
        <dbReference type="PROSITE" id="PS51180"/>
    </source>
</evidence>
<name>A0A444YGG3_ARAHY</name>
<dbReference type="InterPro" id="IPR043001">
    <property type="entry name" value="IP5_2-K_N_lobe"/>
</dbReference>
<dbReference type="Gene3D" id="3.40.50.300">
    <property type="entry name" value="P-loop containing nucleotide triphosphate hydrolases"/>
    <property type="match status" value="1"/>
</dbReference>
<keyword evidence="1" id="KW-0472">Membrane</keyword>
<dbReference type="GO" id="GO:0051497">
    <property type="term" value="P:negative regulation of stress fiber assembly"/>
    <property type="evidence" value="ECO:0007669"/>
    <property type="project" value="TreeGrafter"/>
</dbReference>
<keyword evidence="2" id="KW-0732">Signal</keyword>
<sequence length="1580" mass="180270">MFTKVIGFLLGFLIVSFPAAMNSDDQELLNLETMLSIPLKKTDPVELYLPLRRLVASKYSENDAQKVESVLETLNKCRRDMVEPRGDLSLPMQRDCLLHYFKCLSMVETLITSISFDADPIIFVWYDAFNPNHQDGVSSQRSAIQLEKAAVIFNLGAICSQIAASCDRTTALGRHLAMEAFKVAANFFFKLWKDFAKDLVSATLDLTFLFVEFLHNLFSAQASELKLREQLNNKDGSYRLREHRCALAFRSVYELYRRAYELIPTDSAARNHVNSFDQTWVTHLYQKVTFFEAEARQRHSSILPKSKRPLPQEYSSRVKSCALDHDAESVTEILVRGICSRKTQLYVIQTQLYVDLILSEYNPFKIMKDGKLVAYPWDMPPPYPTDSAILSSSLSSSSLSDILGLIPLKKTEPLNLYESLRSYFVLKCSESVANRVEGLLQMLHKLRNEMQRDDLSLPLRRECLILYFKYLCMIEPIFPMNASPNPPIFVWYNAINPQQHSSQHNIHLEKASVLFNLGSLCTHIALSCDFTTIHGFRLATDALNEASRWFSRLTASDSRMASGTIDLSEHYIRMIDFQLPDLKSKFPRPQSDESSSRRYAAYSAYNPMTYELLAYDPSDVTEQFILGYCKAYSMLQELCEGPLVWEVPPCLDLLSEVSPIKIKDGNLVANATLEAPNSALENMSLQETTLQKGYHRPTICEHVMMPLLCSKYVGAGVHVLVSRKFLESIEKLVISQRPVFLVNNVILVFLSLIILCSLMVLDFFPPLFRHDQELLNPETMLSIPLKKTDPVELYVPLRKLVASKYSESDAQKVESVLETLNKCRRDMVERRADLSLPMQRDCLIHYFKCLSMVEPLFTSISSDADPILFVWYDAFNPDHQDGVSSQLNGIELEKAAVLFNLGAIYSQIAASCDRTTALGRHLAIEAFKVAANFFRKLLQFFAKHVVSATLDLTFLFAEFLHLLFSAQASELELHELLNKNDASYAFQQHRCALAFRSVYELYRRAYELMRTDSAARKHVDSFDQTWVTHVYQKVKFFEAEARQRHSSILPESEQPDVFSRVKSCALDHDAECVTEILVRRICKLSRRSKLGPSQVYIDLILSEYSPFKIMKDGKLVAYPWDMPPPYPTNSAILSSLMSSSYSDILAFLPLKKSEPLNLYESLRNYFVLKYSESVAKRVEGLLQMLHKLRNEMQRDDLSLPLRRDCLILYLKYLCMIEPIFPMNASPNPPIFVWYNAINPQQHSSQHNIHLEKASVLFNLGALCTRISLSCDFTTIHGFRLAMDALNDASRWLTRLSYCESRLASGTFDLSEHYTKTINNQFRNLKSMFPRPQSSPRYAYSAYNPVKCVLFAYDPSDVTEQFLLGYCKGYSMIQEVCERHLPWETPPCLDLLSEVSPVKIKDGNLVSNATLEPPNIGKFVESIEKIVISQRPVWRVDAAQIDKQCDFGLLMSHHSVFPHGTGYFFSPISVTLSGLLNFIDGLWSSCGEERIVICTTNHKERLDPALLRPGRMDLHIHMSYCSFTACKTLASNYLGIQNHHHPMLMHATPAEVAGELMKSENVDIALKGLINFLQSKYNTSK</sequence>
<organism evidence="4 5">
    <name type="scientific">Arachis hypogaea</name>
    <name type="common">Peanut</name>
    <dbReference type="NCBI Taxonomy" id="3818"/>
    <lineage>
        <taxon>Eukaryota</taxon>
        <taxon>Viridiplantae</taxon>
        <taxon>Streptophyta</taxon>
        <taxon>Embryophyta</taxon>
        <taxon>Tracheophyta</taxon>
        <taxon>Spermatophyta</taxon>
        <taxon>Magnoliopsida</taxon>
        <taxon>eudicotyledons</taxon>
        <taxon>Gunneridae</taxon>
        <taxon>Pentapetalae</taxon>
        <taxon>rosids</taxon>
        <taxon>fabids</taxon>
        <taxon>Fabales</taxon>
        <taxon>Fabaceae</taxon>
        <taxon>Papilionoideae</taxon>
        <taxon>50 kb inversion clade</taxon>
        <taxon>dalbergioids sensu lato</taxon>
        <taxon>Dalbergieae</taxon>
        <taxon>Pterocarpus clade</taxon>
        <taxon>Arachis</taxon>
    </lineage>
</organism>
<dbReference type="Pfam" id="PF25568">
    <property type="entry name" value="AAA_lid_At3g28540"/>
    <property type="match status" value="1"/>
</dbReference>
<dbReference type="Pfam" id="PF00004">
    <property type="entry name" value="AAA"/>
    <property type="match status" value="1"/>
</dbReference>
<dbReference type="InterPro" id="IPR003960">
    <property type="entry name" value="ATPase_AAA_CS"/>
</dbReference>
<feature type="transmembrane region" description="Helical" evidence="1">
    <location>
        <begin position="703"/>
        <end position="721"/>
    </location>
</feature>
<feature type="domain" description="BRO1" evidence="3">
    <location>
        <begin position="779"/>
        <end position="1397"/>
    </location>
</feature>
<evidence type="ECO:0000256" key="2">
    <source>
        <dbReference type="SAM" id="SignalP"/>
    </source>
</evidence>
<dbReference type="Proteomes" id="UP000289738">
    <property type="component" value="Chromosome B06"/>
</dbReference>
<dbReference type="Gene3D" id="1.25.40.280">
    <property type="entry name" value="alix/aip1 like domains"/>
    <property type="match status" value="4"/>
</dbReference>
<dbReference type="GO" id="GO:0016887">
    <property type="term" value="F:ATP hydrolysis activity"/>
    <property type="evidence" value="ECO:0007669"/>
    <property type="project" value="InterPro"/>
</dbReference>
<keyword evidence="5" id="KW-1185">Reference proteome</keyword>
<dbReference type="Gene3D" id="3.30.200.110">
    <property type="entry name" value="Inositol-pentakisphosphate 2-kinase, N-lobe"/>
    <property type="match status" value="2"/>
</dbReference>
<dbReference type="SMART" id="SM01041">
    <property type="entry name" value="BRO1"/>
    <property type="match status" value="2"/>
</dbReference>
<dbReference type="PROSITE" id="PS00674">
    <property type="entry name" value="AAA"/>
    <property type="match status" value="1"/>
</dbReference>
<keyword evidence="1" id="KW-1133">Transmembrane helix</keyword>
<feature type="signal peptide" evidence="2">
    <location>
        <begin position="1"/>
        <end position="23"/>
    </location>
</feature>
<evidence type="ECO:0000256" key="1">
    <source>
        <dbReference type="SAM" id="Phobius"/>
    </source>
</evidence>
<feature type="chain" id="PRO_5019460653" description="BRO1 domain-containing protein" evidence="2">
    <location>
        <begin position="24"/>
        <end position="1580"/>
    </location>
</feature>
<dbReference type="EMBL" id="SDMP01000016">
    <property type="protein sequence ID" value="RYR00979.1"/>
    <property type="molecule type" value="Genomic_DNA"/>
</dbReference>
<protein>
    <recommendedName>
        <fullName evidence="3">BRO1 domain-containing protein</fullName>
    </recommendedName>
</protein>
<dbReference type="PROSITE" id="PS51180">
    <property type="entry name" value="BRO1"/>
    <property type="match status" value="2"/>
</dbReference>
<dbReference type="InterPro" id="IPR027417">
    <property type="entry name" value="P-loop_NTPase"/>
</dbReference>
<dbReference type="InterPro" id="IPR004328">
    <property type="entry name" value="BRO1_dom"/>
</dbReference>
<evidence type="ECO:0000313" key="5">
    <source>
        <dbReference type="Proteomes" id="UP000289738"/>
    </source>
</evidence>
<dbReference type="SUPFAM" id="SSF52540">
    <property type="entry name" value="P-loop containing nucleoside triphosphate hydrolases"/>
    <property type="match status" value="1"/>
</dbReference>
<reference evidence="4 5" key="1">
    <citation type="submission" date="2019-01" db="EMBL/GenBank/DDBJ databases">
        <title>Sequencing of cultivated peanut Arachis hypogaea provides insights into genome evolution and oil improvement.</title>
        <authorList>
            <person name="Chen X."/>
        </authorList>
    </citation>
    <scope>NUCLEOTIDE SEQUENCE [LARGE SCALE GENOMIC DNA]</scope>
    <source>
        <strain evidence="5">cv. Fuhuasheng</strain>
        <tissue evidence="4">Leaves</tissue>
    </source>
</reference>
<dbReference type="InterPro" id="IPR038499">
    <property type="entry name" value="BRO1_sf"/>
</dbReference>
<dbReference type="GO" id="GO:0005524">
    <property type="term" value="F:ATP binding"/>
    <property type="evidence" value="ECO:0007669"/>
    <property type="project" value="InterPro"/>
</dbReference>
<dbReference type="Gene3D" id="6.10.280.40">
    <property type="match status" value="1"/>
</dbReference>
<dbReference type="InterPro" id="IPR003959">
    <property type="entry name" value="ATPase_AAA_core"/>
</dbReference>
<gene>
    <name evidence="4" type="ORF">Ahy_B06g079850</name>
</gene>
<proteinExistence type="predicted"/>
<accession>A0A444YGG3</accession>
<comment type="caution">
    <text evidence="4">The sequence shown here is derived from an EMBL/GenBank/DDBJ whole genome shotgun (WGS) entry which is preliminary data.</text>
</comment>
<dbReference type="PANTHER" id="PTHR23031">
    <property type="entry name" value="RHOPHILIN"/>
    <property type="match status" value="1"/>
</dbReference>
<dbReference type="STRING" id="3818.A0A444YGG3"/>